<dbReference type="EMBL" id="JAINUG010000044">
    <property type="protein sequence ID" value="KAJ8406184.1"/>
    <property type="molecule type" value="Genomic_DNA"/>
</dbReference>
<gene>
    <name evidence="2" type="ORF">AAFF_G00304150</name>
</gene>
<comment type="caution">
    <text evidence="2">The sequence shown here is derived from an EMBL/GenBank/DDBJ whole genome shotgun (WGS) entry which is preliminary data.</text>
</comment>
<accession>A0AAD7WRZ7</accession>
<evidence type="ECO:0000256" key="1">
    <source>
        <dbReference type="SAM" id="MobiDB-lite"/>
    </source>
</evidence>
<organism evidence="2 3">
    <name type="scientific">Aldrovandia affinis</name>
    <dbReference type="NCBI Taxonomy" id="143900"/>
    <lineage>
        <taxon>Eukaryota</taxon>
        <taxon>Metazoa</taxon>
        <taxon>Chordata</taxon>
        <taxon>Craniata</taxon>
        <taxon>Vertebrata</taxon>
        <taxon>Euteleostomi</taxon>
        <taxon>Actinopterygii</taxon>
        <taxon>Neopterygii</taxon>
        <taxon>Teleostei</taxon>
        <taxon>Notacanthiformes</taxon>
        <taxon>Halosauridae</taxon>
        <taxon>Aldrovandia</taxon>
    </lineage>
</organism>
<keyword evidence="3" id="KW-1185">Reference proteome</keyword>
<dbReference type="AlphaFoldDB" id="A0AAD7WRZ7"/>
<proteinExistence type="predicted"/>
<evidence type="ECO:0000313" key="2">
    <source>
        <dbReference type="EMBL" id="KAJ8406184.1"/>
    </source>
</evidence>
<feature type="region of interest" description="Disordered" evidence="1">
    <location>
        <begin position="39"/>
        <end position="64"/>
    </location>
</feature>
<reference evidence="2" key="1">
    <citation type="journal article" date="2023" name="Science">
        <title>Genome structures resolve the early diversification of teleost fishes.</title>
        <authorList>
            <person name="Parey E."/>
            <person name="Louis A."/>
            <person name="Montfort J."/>
            <person name="Bouchez O."/>
            <person name="Roques C."/>
            <person name="Iampietro C."/>
            <person name="Lluch J."/>
            <person name="Castinel A."/>
            <person name="Donnadieu C."/>
            <person name="Desvignes T."/>
            <person name="Floi Bucao C."/>
            <person name="Jouanno E."/>
            <person name="Wen M."/>
            <person name="Mejri S."/>
            <person name="Dirks R."/>
            <person name="Jansen H."/>
            <person name="Henkel C."/>
            <person name="Chen W.J."/>
            <person name="Zahm M."/>
            <person name="Cabau C."/>
            <person name="Klopp C."/>
            <person name="Thompson A.W."/>
            <person name="Robinson-Rechavi M."/>
            <person name="Braasch I."/>
            <person name="Lecointre G."/>
            <person name="Bobe J."/>
            <person name="Postlethwait J.H."/>
            <person name="Berthelot C."/>
            <person name="Roest Crollius H."/>
            <person name="Guiguen Y."/>
        </authorList>
    </citation>
    <scope>NUCLEOTIDE SEQUENCE</scope>
    <source>
        <tissue evidence="2">Blood</tissue>
    </source>
</reference>
<dbReference type="Proteomes" id="UP001221898">
    <property type="component" value="Unassembled WGS sequence"/>
</dbReference>
<name>A0AAD7WRZ7_9TELE</name>
<sequence>MESSLKQLIILLFNHMSINRRSPPPPLRPEKADLILLGSSAAKGRNSVRHGQGSSLRRSKGLPHLPPTLQAAVAAVRRN</sequence>
<protein>
    <submittedName>
        <fullName evidence="2">Uncharacterized protein</fullName>
    </submittedName>
</protein>
<evidence type="ECO:0000313" key="3">
    <source>
        <dbReference type="Proteomes" id="UP001221898"/>
    </source>
</evidence>